<evidence type="ECO:0000256" key="4">
    <source>
        <dbReference type="ARBA" id="ARBA00022777"/>
    </source>
</evidence>
<dbReference type="InterPro" id="IPR003661">
    <property type="entry name" value="HisK_dim/P_dom"/>
</dbReference>
<dbReference type="RefSeq" id="WP_099797680.1">
    <property type="nucleotide sequence ID" value="NZ_CP018092.1"/>
</dbReference>
<keyword evidence="8" id="KW-1185">Reference proteome</keyword>
<keyword evidence="4" id="KW-0418">Kinase</keyword>
<feature type="domain" description="Histidine kinase" evidence="6">
    <location>
        <begin position="260"/>
        <end position="470"/>
    </location>
</feature>
<dbReference type="OrthoDB" id="510512at2"/>
<dbReference type="EC" id="2.7.13.3" evidence="2"/>
<evidence type="ECO:0000256" key="5">
    <source>
        <dbReference type="ARBA" id="ARBA00023012"/>
    </source>
</evidence>
<name>A0A2D2PZ59_PARLV</name>
<dbReference type="AlphaFoldDB" id="A0A2D2PZ59"/>
<dbReference type="InterPro" id="IPR005467">
    <property type="entry name" value="His_kinase_dom"/>
</dbReference>
<protein>
    <recommendedName>
        <fullName evidence="2">histidine kinase</fullName>
        <ecNumber evidence="2">2.7.13.3</ecNumber>
    </recommendedName>
</protein>
<evidence type="ECO:0000256" key="1">
    <source>
        <dbReference type="ARBA" id="ARBA00000085"/>
    </source>
</evidence>
<keyword evidence="4" id="KW-0808">Transferase</keyword>
<dbReference type="CDD" id="cd00082">
    <property type="entry name" value="HisKA"/>
    <property type="match status" value="1"/>
</dbReference>
<dbReference type="Pfam" id="PF00512">
    <property type="entry name" value="HisKA"/>
    <property type="match status" value="1"/>
</dbReference>
<dbReference type="EMBL" id="CP018092">
    <property type="protein sequence ID" value="ATS17538.1"/>
    <property type="molecule type" value="Genomic_DNA"/>
</dbReference>
<dbReference type="Gene3D" id="1.10.287.130">
    <property type="match status" value="1"/>
</dbReference>
<dbReference type="Gene3D" id="3.30.565.10">
    <property type="entry name" value="Histidine kinase-like ATPase, C-terminal domain"/>
    <property type="match status" value="1"/>
</dbReference>
<dbReference type="SUPFAM" id="SSF55874">
    <property type="entry name" value="ATPase domain of HSP90 chaperone/DNA topoisomerase II/histidine kinase"/>
    <property type="match status" value="1"/>
</dbReference>
<reference evidence="7 8" key="1">
    <citation type="submission" date="2016-11" db="EMBL/GenBank/DDBJ databases">
        <title>Complete genome sequence of thermophilic cyanobacteria strain Synechococcus sp. PCC6715.</title>
        <authorList>
            <person name="Tang J."/>
            <person name="Daroch M."/>
            <person name="Liang Y."/>
            <person name="Jiang D."/>
            <person name="Shah M."/>
        </authorList>
    </citation>
    <scope>NUCLEOTIDE SEQUENCE [LARGE SCALE GENOMIC DNA]</scope>
    <source>
        <strain evidence="7 8">PCC 6715</strain>
    </source>
</reference>
<evidence type="ECO:0000313" key="8">
    <source>
        <dbReference type="Proteomes" id="UP000231057"/>
    </source>
</evidence>
<dbReference type="GO" id="GO:0000155">
    <property type="term" value="F:phosphorelay sensor kinase activity"/>
    <property type="evidence" value="ECO:0007669"/>
    <property type="project" value="InterPro"/>
</dbReference>
<dbReference type="PROSITE" id="PS50109">
    <property type="entry name" value="HIS_KIN"/>
    <property type="match status" value="1"/>
</dbReference>
<keyword evidence="5" id="KW-0902">Two-component regulatory system</keyword>
<evidence type="ECO:0000256" key="3">
    <source>
        <dbReference type="ARBA" id="ARBA00022553"/>
    </source>
</evidence>
<comment type="catalytic activity">
    <reaction evidence="1">
        <text>ATP + protein L-histidine = ADP + protein N-phospho-L-histidine.</text>
        <dbReference type="EC" id="2.7.13.3"/>
    </reaction>
</comment>
<evidence type="ECO:0000256" key="2">
    <source>
        <dbReference type="ARBA" id="ARBA00012438"/>
    </source>
</evidence>
<dbReference type="PANTHER" id="PTHR43547">
    <property type="entry name" value="TWO-COMPONENT HISTIDINE KINASE"/>
    <property type="match status" value="1"/>
</dbReference>
<evidence type="ECO:0000313" key="7">
    <source>
        <dbReference type="EMBL" id="ATS17538.1"/>
    </source>
</evidence>
<reference evidence="8" key="2">
    <citation type="journal article" date="2022" name="Front. Microbiol.">
        <title>Comparative Genomic Analysis Revealed Distinct Molecular Components and Organization of CO2-Concentrating Mechanism in Thermophilic Cyanobacteria.</title>
        <authorList>
            <person name="Tang J."/>
            <person name="Zhou H."/>
            <person name="Yao D."/>
            <person name="Riaz S."/>
            <person name="You D."/>
            <person name="Klepacz-Smolka A."/>
            <person name="Daroch M."/>
        </authorList>
    </citation>
    <scope>NUCLEOTIDE SEQUENCE [LARGE SCALE GENOMIC DNA]</scope>
    <source>
        <strain evidence="8">PCC 6715</strain>
    </source>
</reference>
<accession>A0A2D2PZ59</accession>
<dbReference type="KEGG" id="slw:BRW62_00875"/>
<sequence length="716" mass="80677">MDHLYLQTFGEVAVTVAMGLPLAEVHRLWQETLPEIMIIVDNASVPIGVVHGWRLALSLSYDGTVATLPVGRVSGSWRSPLTTLPATWSLRQFQHWVSQQAQIPAYIALVDEQQRFVSLLDQQRLLHYWAGQPHLPWVEVLAQLPLPLQIQASNGSVLWQNTAWLTHLGTTPAAQQQLTGMSCQQVGERSPWQLCSVPLYLSQPEVATLNGETAPAIATVASAVEPYWLFFAQAASHLTTTPPNRINELRLLQQKRFLLSLGHELKNPLTAVLSLTQLLWQTSQPQQQDYVALIQRSGWQMNRLIQAWQDYTRALWREMELQWEAVELANLWFRAHELAGHLYEAQFPDLSLQWQIDISLADIYLYGDALRLRYIFAHLIGWVALSRGDRRGVRLCQWQEWLVVQLWEEGGGIPLTYHERLLHQCLEDYAEVTMGLMLAHQLTRLHNGELSFIAQPDQYSEWSVLLPLASDLSIPVPSARHIILLVSNDAEWLMTVVKALKQQDYGYVVARQPLEALDKREQLHPSAIVIRAATGLVLAEVTEVLTSADHSETIPMMIIADESPPFALPGVVQQLPTQSSTALLMEVLERWCYPRLNPVAANPPSHEPARTQTVLGLGLSRELPLPYVRLLEADDLEQADLVADIWQPDVLIWDLPLIQVPRLGDHPKLMRLPIITLDEEISRALHSLGNTLVFPCLDLADLVAVVSLAATVKPYS</sequence>
<gene>
    <name evidence="7" type="ORF">BRW62_00875</name>
</gene>
<dbReference type="InterPro" id="IPR036890">
    <property type="entry name" value="HATPase_C_sf"/>
</dbReference>
<dbReference type="Proteomes" id="UP000231057">
    <property type="component" value="Chromosome"/>
</dbReference>
<keyword evidence="3" id="KW-0597">Phosphoprotein</keyword>
<dbReference type="InterPro" id="IPR036097">
    <property type="entry name" value="HisK_dim/P_sf"/>
</dbReference>
<evidence type="ECO:0000259" key="6">
    <source>
        <dbReference type="PROSITE" id="PS50109"/>
    </source>
</evidence>
<dbReference type="PANTHER" id="PTHR43547:SF2">
    <property type="entry name" value="HYBRID SIGNAL TRANSDUCTION HISTIDINE KINASE C"/>
    <property type="match status" value="1"/>
</dbReference>
<organism evidence="7 8">
    <name type="scientific">Parathermosynechococcus lividus PCC 6715</name>
    <dbReference type="NCBI Taxonomy" id="1917166"/>
    <lineage>
        <taxon>Bacteria</taxon>
        <taxon>Bacillati</taxon>
        <taxon>Cyanobacteriota</taxon>
        <taxon>Cyanophyceae</taxon>
        <taxon>Acaryochloridales</taxon>
        <taxon>Thermosynechococcaceae</taxon>
        <taxon>Parathermosynechococcus</taxon>
    </lineage>
</organism>
<dbReference type="SMART" id="SM00388">
    <property type="entry name" value="HisKA"/>
    <property type="match status" value="1"/>
</dbReference>
<proteinExistence type="predicted"/>
<dbReference type="SUPFAM" id="SSF47384">
    <property type="entry name" value="Homodimeric domain of signal transducing histidine kinase"/>
    <property type="match status" value="1"/>
</dbReference>